<dbReference type="InParanoid" id="A0A3B3I675"/>
<evidence type="ECO:0000313" key="1">
    <source>
        <dbReference type="Ensembl" id="ENSORLP00000039528.1"/>
    </source>
</evidence>
<organism evidence="1 2">
    <name type="scientific">Oryzias latipes</name>
    <name type="common">Japanese rice fish</name>
    <name type="synonym">Japanese killifish</name>
    <dbReference type="NCBI Taxonomy" id="8090"/>
    <lineage>
        <taxon>Eukaryota</taxon>
        <taxon>Metazoa</taxon>
        <taxon>Chordata</taxon>
        <taxon>Craniata</taxon>
        <taxon>Vertebrata</taxon>
        <taxon>Euteleostomi</taxon>
        <taxon>Actinopterygii</taxon>
        <taxon>Neopterygii</taxon>
        <taxon>Teleostei</taxon>
        <taxon>Neoteleostei</taxon>
        <taxon>Acanthomorphata</taxon>
        <taxon>Ovalentaria</taxon>
        <taxon>Atherinomorphae</taxon>
        <taxon>Beloniformes</taxon>
        <taxon>Adrianichthyidae</taxon>
        <taxon>Oryziinae</taxon>
        <taxon>Oryzias</taxon>
    </lineage>
</organism>
<keyword evidence="2" id="KW-1185">Reference proteome</keyword>
<dbReference type="Ensembl" id="ENSORLT00000028832.1">
    <property type="protein sequence ID" value="ENSORLP00000039528.1"/>
    <property type="gene ID" value="ENSORLG00000026990.1"/>
</dbReference>
<evidence type="ECO:0000313" key="2">
    <source>
        <dbReference type="Proteomes" id="UP000001038"/>
    </source>
</evidence>
<dbReference type="AlphaFoldDB" id="A0A3B3I675"/>
<reference evidence="1" key="3">
    <citation type="submission" date="2025-09" db="UniProtKB">
        <authorList>
            <consortium name="Ensembl"/>
        </authorList>
    </citation>
    <scope>IDENTIFICATION</scope>
    <source>
        <strain evidence="1">Hd-rR</strain>
    </source>
</reference>
<proteinExistence type="predicted"/>
<reference evidence="1" key="2">
    <citation type="submission" date="2025-08" db="UniProtKB">
        <authorList>
            <consortium name="Ensembl"/>
        </authorList>
    </citation>
    <scope>IDENTIFICATION</scope>
    <source>
        <strain evidence="1">Hd-rR</strain>
    </source>
</reference>
<sequence>SLEPCSATTAALHIPISGLKVMGWWPSSAFQRDIRTLSFDKTGQMS</sequence>
<accession>A0A3B3I675</accession>
<name>A0A3B3I675_ORYLA</name>
<reference evidence="1 2" key="1">
    <citation type="journal article" date="2007" name="Nature">
        <title>The medaka draft genome and insights into vertebrate genome evolution.</title>
        <authorList>
            <person name="Kasahara M."/>
            <person name="Naruse K."/>
            <person name="Sasaki S."/>
            <person name="Nakatani Y."/>
            <person name="Qu W."/>
            <person name="Ahsan B."/>
            <person name="Yamada T."/>
            <person name="Nagayasu Y."/>
            <person name="Doi K."/>
            <person name="Kasai Y."/>
            <person name="Jindo T."/>
            <person name="Kobayashi D."/>
            <person name="Shimada A."/>
            <person name="Toyoda A."/>
            <person name="Kuroki Y."/>
            <person name="Fujiyama A."/>
            <person name="Sasaki T."/>
            <person name="Shimizu A."/>
            <person name="Asakawa S."/>
            <person name="Shimizu N."/>
            <person name="Hashimoto S."/>
            <person name="Yang J."/>
            <person name="Lee Y."/>
            <person name="Matsushima K."/>
            <person name="Sugano S."/>
            <person name="Sakaizumi M."/>
            <person name="Narita T."/>
            <person name="Ohishi K."/>
            <person name="Haga S."/>
            <person name="Ohta F."/>
            <person name="Nomoto H."/>
            <person name="Nogata K."/>
            <person name="Morishita T."/>
            <person name="Endo T."/>
            <person name="Shin-I T."/>
            <person name="Takeda H."/>
            <person name="Morishita S."/>
            <person name="Kohara Y."/>
        </authorList>
    </citation>
    <scope>NUCLEOTIDE SEQUENCE [LARGE SCALE GENOMIC DNA]</scope>
    <source>
        <strain evidence="1 2">Hd-rR</strain>
    </source>
</reference>
<dbReference type="Proteomes" id="UP000001038">
    <property type="component" value="Chromosome 4"/>
</dbReference>
<protein>
    <submittedName>
        <fullName evidence="1">Uncharacterized protein</fullName>
    </submittedName>
</protein>